<protein>
    <submittedName>
        <fullName evidence="5">Terminase</fullName>
    </submittedName>
</protein>
<dbReference type="InterPro" id="IPR010332">
    <property type="entry name" value="ATPase_terminase-su_N"/>
</dbReference>
<feature type="domain" description="Terminase large subunit gp17-like C-terminal" evidence="4">
    <location>
        <begin position="446"/>
        <end position="604"/>
    </location>
</feature>
<keyword evidence="1" id="KW-1188">Viral release from host cell</keyword>
<reference evidence="5 6" key="1">
    <citation type="submission" date="2020-08" db="EMBL/GenBank/DDBJ databases">
        <title>Genome sequence of Acidovorax monticola KACC 19171T.</title>
        <authorList>
            <person name="Hyun D.-W."/>
            <person name="Bae J.-W."/>
        </authorList>
    </citation>
    <scope>NUCLEOTIDE SEQUENCE [LARGE SCALE GENOMIC DNA]</scope>
    <source>
        <strain evidence="5 6">KACC 19171</strain>
    </source>
</reference>
<evidence type="ECO:0000259" key="3">
    <source>
        <dbReference type="Pfam" id="PF06056"/>
    </source>
</evidence>
<evidence type="ECO:0000259" key="4">
    <source>
        <dbReference type="Pfam" id="PF17289"/>
    </source>
</evidence>
<dbReference type="Gene3D" id="3.40.50.300">
    <property type="entry name" value="P-loop containing nucleotide triphosphate hydrolases"/>
    <property type="match status" value="1"/>
</dbReference>
<evidence type="ECO:0000256" key="2">
    <source>
        <dbReference type="SAM" id="MobiDB-lite"/>
    </source>
</evidence>
<dbReference type="KEGG" id="amon:H9L24_00175"/>
<dbReference type="EMBL" id="CP060790">
    <property type="protein sequence ID" value="QNP59496.1"/>
    <property type="molecule type" value="Genomic_DNA"/>
</dbReference>
<dbReference type="InterPro" id="IPR035421">
    <property type="entry name" value="Terminase_6C"/>
</dbReference>
<organism evidence="5 6">
    <name type="scientific">Paenacidovorax monticola</name>
    <dbReference type="NCBI Taxonomy" id="1926868"/>
    <lineage>
        <taxon>Bacteria</taxon>
        <taxon>Pseudomonadati</taxon>
        <taxon>Pseudomonadota</taxon>
        <taxon>Betaproteobacteria</taxon>
        <taxon>Burkholderiales</taxon>
        <taxon>Comamonadaceae</taxon>
        <taxon>Paenacidovorax</taxon>
    </lineage>
</organism>
<proteinExistence type="predicted"/>
<sequence length="626" mass="69702">MTSKAATRPVTTAKPKRTVSAAQKAITTRAKAIFKDAQPGGEASPVDGGAGVRREARALFWMGWKLSHIAEHLGVPRGTLHGWCKAEKWQDTAAAQRVEYALEARLSTLIAKDVKTGGDFKEIDLLGRQLERLARIGKYERTGREADLNPAIEARNSGPKKARGKNCLSEEQVEQLKSAFLDSLFKYQLGWWQSSQQRTRAILKSRQIGATWYFAREALIDALETGRNQIFLSASKAQAHIFKQYICAFVHEVTGVELKGDPIVLANGATLYFLGSNARTAQGYHGNFYFDEFFWTQDFERLNKVASGMAMHKKWRKTYFSTPSSIQHAAYAFWSGLRVKKKSRIEVDLTHERLAGGFTGEDRVWRNIVTIMDALAGGCDLFDLEELKLEYSDAEFANLLMCGFVDDSFSVFPLSMLQPCMVDSWELWTDFKPFSQRPYGWLPVWVGYDPSHTGDNAGLVVVAQPTKPGGALRVLHTEQFKGMNFEAQAKAIKAITERYNVTGMTVDTTGIGEGVYQLVQKFYPAVRGINYSVDRKTMLVLKAQQVINAGRLEFDAGNKELASSFMAIKREMTASGRNVTYAAGRSEETGHSDLAWATMNALSHEPLETGTDLATPQGQSFLVISD</sequence>
<feature type="domain" description="Terminase ATPase subunit N-terminal" evidence="3">
    <location>
        <begin position="52"/>
        <end position="108"/>
    </location>
</feature>
<feature type="region of interest" description="Disordered" evidence="2">
    <location>
        <begin position="1"/>
        <end position="22"/>
    </location>
</feature>
<dbReference type="Gene3D" id="3.30.420.240">
    <property type="match status" value="1"/>
</dbReference>
<dbReference type="InterPro" id="IPR027417">
    <property type="entry name" value="P-loop_NTPase"/>
</dbReference>
<dbReference type="RefSeq" id="WP_187736479.1">
    <property type="nucleotide sequence ID" value="NZ_CP060790.1"/>
</dbReference>
<gene>
    <name evidence="5" type="ORF">H9L24_00175</name>
</gene>
<evidence type="ECO:0000313" key="6">
    <source>
        <dbReference type="Proteomes" id="UP000516057"/>
    </source>
</evidence>
<dbReference type="Pfam" id="PF03237">
    <property type="entry name" value="Terminase_6N"/>
    <property type="match status" value="1"/>
</dbReference>
<dbReference type="AlphaFoldDB" id="A0A7H0HG30"/>
<accession>A0A7H0HG30</accession>
<evidence type="ECO:0000313" key="5">
    <source>
        <dbReference type="EMBL" id="QNP59496.1"/>
    </source>
</evidence>
<name>A0A7H0HG30_9BURK</name>
<dbReference type="Proteomes" id="UP000516057">
    <property type="component" value="Chromosome"/>
</dbReference>
<dbReference type="Pfam" id="PF17289">
    <property type="entry name" value="Terminase_6C"/>
    <property type="match status" value="1"/>
</dbReference>
<evidence type="ECO:0000256" key="1">
    <source>
        <dbReference type="ARBA" id="ARBA00022612"/>
    </source>
</evidence>
<dbReference type="Pfam" id="PF06056">
    <property type="entry name" value="Terminase_5"/>
    <property type="match status" value="1"/>
</dbReference>
<keyword evidence="6" id="KW-1185">Reference proteome</keyword>